<dbReference type="Proteomes" id="UP000321440">
    <property type="component" value="Unassembled WGS sequence"/>
</dbReference>
<accession>A0A511W412</accession>
<evidence type="ECO:0000313" key="2">
    <source>
        <dbReference type="EMBL" id="GEN45834.1"/>
    </source>
</evidence>
<evidence type="ECO:0000313" key="3">
    <source>
        <dbReference type="Proteomes" id="UP000321440"/>
    </source>
</evidence>
<protein>
    <submittedName>
        <fullName evidence="2">Uncharacterized protein</fullName>
    </submittedName>
</protein>
<keyword evidence="1" id="KW-0472">Membrane</keyword>
<gene>
    <name evidence="2" type="ORF">AHA02nite_16100</name>
</gene>
<comment type="caution">
    <text evidence="2">The sequence shown here is derived from an EMBL/GenBank/DDBJ whole genome shotgun (WGS) entry which is preliminary data.</text>
</comment>
<sequence>MNNGNQNINNSNQGSLLNANNRNYPLFGIAISGILLTTVYTAVLASQLMATKNKVNYLYYNEKFRNK</sequence>
<feature type="transmembrane region" description="Helical" evidence="1">
    <location>
        <begin position="24"/>
        <end position="45"/>
    </location>
</feature>
<dbReference type="OrthoDB" id="2935376at2"/>
<dbReference type="EMBL" id="BJYA01000011">
    <property type="protein sequence ID" value="GEN45834.1"/>
    <property type="molecule type" value="Genomic_DNA"/>
</dbReference>
<proteinExistence type="predicted"/>
<keyword evidence="1" id="KW-0812">Transmembrane</keyword>
<keyword evidence="3" id="KW-1185">Reference proteome</keyword>
<organism evidence="2 3">
    <name type="scientific">Alkalibacillus haloalkaliphilus</name>
    <dbReference type="NCBI Taxonomy" id="94136"/>
    <lineage>
        <taxon>Bacteria</taxon>
        <taxon>Bacillati</taxon>
        <taxon>Bacillota</taxon>
        <taxon>Bacilli</taxon>
        <taxon>Bacillales</taxon>
        <taxon>Bacillaceae</taxon>
        <taxon>Alkalibacillus</taxon>
    </lineage>
</organism>
<dbReference type="AlphaFoldDB" id="A0A511W412"/>
<dbReference type="RefSeq" id="WP_146816117.1">
    <property type="nucleotide sequence ID" value="NZ_BJYA01000011.1"/>
</dbReference>
<evidence type="ECO:0000256" key="1">
    <source>
        <dbReference type="SAM" id="Phobius"/>
    </source>
</evidence>
<keyword evidence="1" id="KW-1133">Transmembrane helix</keyword>
<name>A0A511W412_9BACI</name>
<reference evidence="2 3" key="1">
    <citation type="submission" date="2019-07" db="EMBL/GenBank/DDBJ databases">
        <title>Whole genome shotgun sequence of Alkalibacillus haloalkaliphilus NBRC 103110.</title>
        <authorList>
            <person name="Hosoyama A."/>
            <person name="Uohara A."/>
            <person name="Ohji S."/>
            <person name="Ichikawa N."/>
        </authorList>
    </citation>
    <scope>NUCLEOTIDE SEQUENCE [LARGE SCALE GENOMIC DNA]</scope>
    <source>
        <strain evidence="2 3">NBRC 103110</strain>
    </source>
</reference>